<dbReference type="AlphaFoldDB" id="A0A6C0CZH4"/>
<protein>
    <submittedName>
        <fullName evidence="1">Uncharacterized protein</fullName>
    </submittedName>
</protein>
<evidence type="ECO:0000313" key="1">
    <source>
        <dbReference type="EMBL" id="QHT09214.1"/>
    </source>
</evidence>
<sequence>MNKLGKSNRYSDAYRIQGHAPGLMKYDFNINELLTENIESDSNCKWNDVPFKRYTDIHNSLIPKTNKGQQLKNYRILMAIESEDKNCIKACLVYKEKACLITTHTYNKNYNFRQIKSNDDEWRICQCSMMAPLYFWNKLNKEIKRYLYTTKPYNIII</sequence>
<reference evidence="1" key="1">
    <citation type="journal article" date="2020" name="Nature">
        <title>Giant virus diversity and host interactions through global metagenomics.</title>
        <authorList>
            <person name="Schulz F."/>
            <person name="Roux S."/>
            <person name="Paez-Espino D."/>
            <person name="Jungbluth S."/>
            <person name="Walsh D.A."/>
            <person name="Denef V.J."/>
            <person name="McMahon K.D."/>
            <person name="Konstantinidis K.T."/>
            <person name="Eloe-Fadrosh E.A."/>
            <person name="Kyrpides N.C."/>
            <person name="Woyke T."/>
        </authorList>
    </citation>
    <scope>NUCLEOTIDE SEQUENCE</scope>
    <source>
        <strain evidence="1">GVMAG-M-3300023110-24</strain>
    </source>
</reference>
<dbReference type="EMBL" id="MN739508">
    <property type="protein sequence ID" value="QHT09214.1"/>
    <property type="molecule type" value="Genomic_DNA"/>
</dbReference>
<proteinExistence type="predicted"/>
<accession>A0A6C0CZH4</accession>
<name>A0A6C0CZH4_9ZZZZ</name>
<organism evidence="1">
    <name type="scientific">viral metagenome</name>
    <dbReference type="NCBI Taxonomy" id="1070528"/>
    <lineage>
        <taxon>unclassified sequences</taxon>
        <taxon>metagenomes</taxon>
        <taxon>organismal metagenomes</taxon>
    </lineage>
</organism>